<dbReference type="EMBL" id="CP069031">
    <property type="protein sequence ID" value="QRC99319.1"/>
    <property type="molecule type" value="Genomic_DNA"/>
</dbReference>
<protein>
    <submittedName>
        <fullName evidence="1">Uncharacterized protein</fullName>
    </submittedName>
</protein>
<name>A0A7U2FAB3_PHANO</name>
<dbReference type="VEuPathDB" id="FungiDB:JI435_066530"/>
<evidence type="ECO:0000313" key="1">
    <source>
        <dbReference type="EMBL" id="QRC99319.1"/>
    </source>
</evidence>
<sequence length="54" mass="6249">MLQHAHIAKPCRIRVNTPEIRVRSGRLPYHQVCKHSMFKPMSSLACRLLIVRPA</sequence>
<reference evidence="2" key="1">
    <citation type="journal article" date="2021" name="BMC Genomics">
        <title>Chromosome-level genome assembly and manually-curated proteome of model necrotroph Parastagonospora nodorum Sn15 reveals a genome-wide trove of candidate effector homologs, and redundancy of virulence-related functions within an accessory chromosome.</title>
        <authorList>
            <person name="Bertazzoni S."/>
            <person name="Jones D.A.B."/>
            <person name="Phan H.T."/>
            <person name="Tan K.-C."/>
            <person name="Hane J.K."/>
        </authorList>
    </citation>
    <scope>NUCLEOTIDE SEQUENCE [LARGE SCALE GENOMIC DNA]</scope>
    <source>
        <strain evidence="2">SN15 / ATCC MYA-4574 / FGSC 10173)</strain>
    </source>
</reference>
<keyword evidence="2" id="KW-1185">Reference proteome</keyword>
<gene>
    <name evidence="1" type="ORF">JI435_066530</name>
</gene>
<dbReference type="Proteomes" id="UP000663193">
    <property type="component" value="Chromosome 9"/>
</dbReference>
<dbReference type="AlphaFoldDB" id="A0A7U2FAB3"/>
<evidence type="ECO:0000313" key="2">
    <source>
        <dbReference type="Proteomes" id="UP000663193"/>
    </source>
</evidence>
<proteinExistence type="predicted"/>
<accession>A0A7U2FAB3</accession>
<organism evidence="1 2">
    <name type="scientific">Phaeosphaeria nodorum (strain SN15 / ATCC MYA-4574 / FGSC 10173)</name>
    <name type="common">Glume blotch fungus</name>
    <name type="synonym">Parastagonospora nodorum</name>
    <dbReference type="NCBI Taxonomy" id="321614"/>
    <lineage>
        <taxon>Eukaryota</taxon>
        <taxon>Fungi</taxon>
        <taxon>Dikarya</taxon>
        <taxon>Ascomycota</taxon>
        <taxon>Pezizomycotina</taxon>
        <taxon>Dothideomycetes</taxon>
        <taxon>Pleosporomycetidae</taxon>
        <taxon>Pleosporales</taxon>
        <taxon>Pleosporineae</taxon>
        <taxon>Phaeosphaeriaceae</taxon>
        <taxon>Parastagonospora</taxon>
    </lineage>
</organism>